<keyword evidence="2" id="KW-1185">Reference proteome</keyword>
<sequence>MIKLIASDMDGTLLDENSEVPPETYDLILALREKGVRFAASSGRRYDTLCKFFAPIKDKMDFVASNGAQVYVEGELVDREVMSHAALKRLIEVVRRFDCLHVALSARTQTFLYDDFDVYEREVDKDLPDAHRIYDELSPSVNIIKAAIYCDTAEYLMDMQYALSRELGDRFAFTPSGKKWIDANQLGVTKATGIVQVMKAYGISRDEVMAFGDSMNDYEILSFVGHSCAMGNARYAIKQIAERVIFTNREQGVQQEMRALLESLS</sequence>
<comment type="caution">
    <text evidence="1">The sequence shown here is derived from an EMBL/GenBank/DDBJ whole genome shotgun (WGS) entry which is preliminary data.</text>
</comment>
<dbReference type="GO" id="GO:0016791">
    <property type="term" value="F:phosphatase activity"/>
    <property type="evidence" value="ECO:0007669"/>
    <property type="project" value="TreeGrafter"/>
</dbReference>
<dbReference type="NCBIfam" id="TIGR00099">
    <property type="entry name" value="Cof-subfamily"/>
    <property type="match status" value="1"/>
</dbReference>
<dbReference type="Pfam" id="PF08282">
    <property type="entry name" value="Hydrolase_3"/>
    <property type="match status" value="1"/>
</dbReference>
<dbReference type="SFLD" id="SFLDS00003">
    <property type="entry name" value="Haloacid_Dehalogenase"/>
    <property type="match status" value="1"/>
</dbReference>
<dbReference type="InterPro" id="IPR006379">
    <property type="entry name" value="HAD-SF_hydro_IIB"/>
</dbReference>
<reference evidence="2" key="1">
    <citation type="submission" date="2016-01" db="EMBL/GenBank/DDBJ databases">
        <authorList>
            <person name="Mitreva M."/>
            <person name="Pepin K.H."/>
            <person name="Mihindukulasuriya K.A."/>
            <person name="Fulton R."/>
            <person name="Fronick C."/>
            <person name="O'Laughlin M."/>
            <person name="Miner T."/>
            <person name="Herter B."/>
            <person name="Rosa B.A."/>
            <person name="Cordes M."/>
            <person name="Tomlinson C."/>
            <person name="Wollam A."/>
            <person name="Palsikar V.B."/>
            <person name="Mardis E.R."/>
            <person name="Wilson R.K."/>
        </authorList>
    </citation>
    <scope>NUCLEOTIDE SEQUENCE [LARGE SCALE GENOMIC DNA]</scope>
    <source>
        <strain evidence="2">DNF00019</strain>
    </source>
</reference>
<dbReference type="RefSeq" id="WP_066306353.1">
    <property type="nucleotide sequence ID" value="NZ_KQ959516.1"/>
</dbReference>
<dbReference type="InterPro" id="IPR036412">
    <property type="entry name" value="HAD-like_sf"/>
</dbReference>
<dbReference type="AlphaFoldDB" id="A0A133XPU9"/>
<keyword evidence="1" id="KW-0378">Hydrolase</keyword>
<dbReference type="CDD" id="cd07516">
    <property type="entry name" value="HAD_Pase"/>
    <property type="match status" value="1"/>
</dbReference>
<dbReference type="OrthoDB" id="3180855at2"/>
<dbReference type="STRING" id="1393034.HMPREF3192_01334"/>
<dbReference type="PROSITE" id="PS01229">
    <property type="entry name" value="COF_2"/>
    <property type="match status" value="1"/>
</dbReference>
<dbReference type="GO" id="GO:0005829">
    <property type="term" value="C:cytosol"/>
    <property type="evidence" value="ECO:0007669"/>
    <property type="project" value="TreeGrafter"/>
</dbReference>
<dbReference type="PANTHER" id="PTHR10000">
    <property type="entry name" value="PHOSPHOSERINE PHOSPHATASE"/>
    <property type="match status" value="1"/>
</dbReference>
<dbReference type="NCBIfam" id="TIGR01484">
    <property type="entry name" value="HAD-SF-IIB"/>
    <property type="match status" value="1"/>
</dbReference>
<protein>
    <submittedName>
        <fullName evidence="1">Cof-like hydrolase</fullName>
    </submittedName>
</protein>
<evidence type="ECO:0000313" key="2">
    <source>
        <dbReference type="Proteomes" id="UP000070675"/>
    </source>
</evidence>
<dbReference type="PANTHER" id="PTHR10000:SF53">
    <property type="entry name" value="5-AMINO-6-(5-PHOSPHO-D-RIBITYLAMINO)URACIL PHOSPHATASE YBJI-RELATED"/>
    <property type="match status" value="1"/>
</dbReference>
<dbReference type="Gene3D" id="3.30.1240.10">
    <property type="match status" value="1"/>
</dbReference>
<dbReference type="EMBL" id="LSCR01000042">
    <property type="protein sequence ID" value="KXB32964.1"/>
    <property type="molecule type" value="Genomic_DNA"/>
</dbReference>
<dbReference type="Gene3D" id="3.40.50.1000">
    <property type="entry name" value="HAD superfamily/HAD-like"/>
    <property type="match status" value="1"/>
</dbReference>
<proteinExistence type="predicted"/>
<dbReference type="PATRIC" id="fig|1393034.3.peg.1297"/>
<dbReference type="InterPro" id="IPR023214">
    <property type="entry name" value="HAD_sf"/>
</dbReference>
<dbReference type="Proteomes" id="UP000070675">
    <property type="component" value="Unassembled WGS sequence"/>
</dbReference>
<dbReference type="InterPro" id="IPR000150">
    <property type="entry name" value="Cof"/>
</dbReference>
<dbReference type="SFLD" id="SFLDG01140">
    <property type="entry name" value="C2.B:_Phosphomannomutase_and_P"/>
    <property type="match status" value="1"/>
</dbReference>
<name>A0A133XPU9_9ACTN</name>
<gene>
    <name evidence="1" type="ORF">HMPREF3192_01334</name>
</gene>
<dbReference type="GO" id="GO:0000287">
    <property type="term" value="F:magnesium ion binding"/>
    <property type="evidence" value="ECO:0007669"/>
    <property type="project" value="TreeGrafter"/>
</dbReference>
<dbReference type="SUPFAM" id="SSF56784">
    <property type="entry name" value="HAD-like"/>
    <property type="match status" value="1"/>
</dbReference>
<evidence type="ECO:0000313" key="1">
    <source>
        <dbReference type="EMBL" id="KXB32964.1"/>
    </source>
</evidence>
<accession>A0A133XPU9</accession>
<organism evidence="1 2">
    <name type="scientific">Atopobium deltae</name>
    <dbReference type="NCBI Taxonomy" id="1393034"/>
    <lineage>
        <taxon>Bacteria</taxon>
        <taxon>Bacillati</taxon>
        <taxon>Actinomycetota</taxon>
        <taxon>Coriobacteriia</taxon>
        <taxon>Coriobacteriales</taxon>
        <taxon>Atopobiaceae</taxon>
        <taxon>Atopobium</taxon>
    </lineage>
</organism>